<protein>
    <recommendedName>
        <fullName evidence="2">VWFA domain-containing protein</fullName>
    </recommendedName>
</protein>
<evidence type="ECO:0000256" key="1">
    <source>
        <dbReference type="SAM" id="MobiDB-lite"/>
    </source>
</evidence>
<evidence type="ECO:0000313" key="4">
    <source>
        <dbReference type="Proteomes" id="UP001458946"/>
    </source>
</evidence>
<dbReference type="InterPro" id="IPR002035">
    <property type="entry name" value="VWF_A"/>
</dbReference>
<dbReference type="SMART" id="SM00327">
    <property type="entry name" value="VWA"/>
    <property type="match status" value="1"/>
</dbReference>
<dbReference type="PROSITE" id="PS50234">
    <property type="entry name" value="VWFA"/>
    <property type="match status" value="1"/>
</dbReference>
<keyword evidence="4" id="KW-1185">Reference proteome</keyword>
<dbReference type="Gene3D" id="3.40.50.410">
    <property type="entry name" value="von Willebrand factor, type A domain"/>
    <property type="match status" value="1"/>
</dbReference>
<evidence type="ECO:0000313" key="3">
    <source>
        <dbReference type="EMBL" id="GAA5500382.1"/>
    </source>
</evidence>
<proteinExistence type="predicted"/>
<dbReference type="RefSeq" id="WP_353540368.1">
    <property type="nucleotide sequence ID" value="NZ_BAABRN010000001.1"/>
</dbReference>
<sequence>MTQADNLLEDLIGGEEELIEDPFSIFAQAAWKPNAAWDSEPMTREAFAQQIFDLAKSGHHEARAVRLQAFASEVAKRLGGARTLTIDLANETSYTYNEDTGTATFLMDYRTTLIGATENQQLNAFIGLLVRGVGEHRRNLPDSKVREFIKSIDHDFSKFVMPEIGDYAGQQAAIALTDRAISAEIYQEWPGFGQYALDGLYQLQAQAAQKRMSEIHAALDSGTDPASGKDLTRDQRKQLELEMAGTLLQAETTAPGNTFVDSSRFPWAADIEQSATMYRNITDLETDHEYASQGNTIYSKVVERILDIPDKPPTPSGGAPDLSKLQEFQEDLSGAGDTASSTSHAKNSMQNAAGLASDVKVKFDVEKFNKMKDEEAEAGDENTPWAEGNPVMSYFTVAVKPGPVARARYEATKQEYRAQISRLRHILKEQYATRYELERGLRSGRPDANRLVNVRFGKTDVFKHTKQHVDGEPIDIILLLDESGSMGSRVNAKGYRQVPKFLGGVSGTGELELAGSEADGNVSAEEGGGTRIDVARAMGVMLAEAVRNLPGIRLKIMGYATSDRSHFGLPASKHGHWNDSIIRKLGDEKNPYGVALTCAYGGNGDAQALHEAVKQLSELEDESAARKAIIYLADGGISDPVLEEMLRNIQKRIPIYFVDMSNSVRGTGGSLKIKHSVTVNSIDEAVRGLAGFFKNIVLGGHRTA</sequence>
<gene>
    <name evidence="3" type="ORF">Dxin01_00103</name>
</gene>
<feature type="compositionally biased region" description="Polar residues" evidence="1">
    <location>
        <begin position="338"/>
        <end position="351"/>
    </location>
</feature>
<organism evidence="3 4">
    <name type="scientific">Deinococcus xinjiangensis</name>
    <dbReference type="NCBI Taxonomy" id="457454"/>
    <lineage>
        <taxon>Bacteria</taxon>
        <taxon>Thermotogati</taxon>
        <taxon>Deinococcota</taxon>
        <taxon>Deinococci</taxon>
        <taxon>Deinococcales</taxon>
        <taxon>Deinococcaceae</taxon>
        <taxon>Deinococcus</taxon>
    </lineage>
</organism>
<feature type="region of interest" description="Disordered" evidence="1">
    <location>
        <begin position="330"/>
        <end position="351"/>
    </location>
</feature>
<dbReference type="EMBL" id="BAABRN010000001">
    <property type="protein sequence ID" value="GAA5500382.1"/>
    <property type="molecule type" value="Genomic_DNA"/>
</dbReference>
<name>A0ABP9V518_9DEIO</name>
<accession>A0ABP9V518</accession>
<comment type="caution">
    <text evidence="3">The sequence shown here is derived from an EMBL/GenBank/DDBJ whole genome shotgun (WGS) entry which is preliminary data.</text>
</comment>
<dbReference type="Proteomes" id="UP001458946">
    <property type="component" value="Unassembled WGS sequence"/>
</dbReference>
<dbReference type="InterPro" id="IPR036465">
    <property type="entry name" value="vWFA_dom_sf"/>
</dbReference>
<dbReference type="SUPFAM" id="SSF53300">
    <property type="entry name" value="vWA-like"/>
    <property type="match status" value="1"/>
</dbReference>
<reference evidence="3 4" key="1">
    <citation type="submission" date="2024-02" db="EMBL/GenBank/DDBJ databases">
        <title>Deinococcus xinjiangensis NBRC 107630.</title>
        <authorList>
            <person name="Ichikawa N."/>
            <person name="Katano-Makiyama Y."/>
            <person name="Hidaka K."/>
        </authorList>
    </citation>
    <scope>NUCLEOTIDE SEQUENCE [LARGE SCALE GENOMIC DNA]</scope>
    <source>
        <strain evidence="3 4">NBRC 107630</strain>
    </source>
</reference>
<evidence type="ECO:0000259" key="2">
    <source>
        <dbReference type="PROSITE" id="PS50234"/>
    </source>
</evidence>
<feature type="domain" description="VWFA" evidence="2">
    <location>
        <begin position="475"/>
        <end position="672"/>
    </location>
</feature>